<evidence type="ECO:0000256" key="1">
    <source>
        <dbReference type="ARBA" id="ARBA00010923"/>
    </source>
</evidence>
<comment type="caution">
    <text evidence="5">The sequence shown here is derived from an EMBL/GenBank/DDBJ whole genome shotgun (WGS) entry which is preliminary data.</text>
</comment>
<keyword evidence="6" id="KW-1185">Reference proteome</keyword>
<keyword evidence="2" id="KW-0680">Restriction system</keyword>
<keyword evidence="5" id="KW-0540">Nuclease</keyword>
<feature type="domain" description="Type I restriction modification DNA specificity" evidence="4">
    <location>
        <begin position="3"/>
        <end position="169"/>
    </location>
</feature>
<evidence type="ECO:0000259" key="4">
    <source>
        <dbReference type="Pfam" id="PF01420"/>
    </source>
</evidence>
<dbReference type="CDD" id="cd17254">
    <property type="entry name" value="RMtype1_S_FclI-TRD1-CR1_like"/>
    <property type="match status" value="1"/>
</dbReference>
<dbReference type="EMBL" id="JACJMO010000010">
    <property type="protein sequence ID" value="MBM6857618.1"/>
    <property type="molecule type" value="Genomic_DNA"/>
</dbReference>
<dbReference type="GO" id="GO:0003677">
    <property type="term" value="F:DNA binding"/>
    <property type="evidence" value="ECO:0007669"/>
    <property type="project" value="UniProtKB-KW"/>
</dbReference>
<dbReference type="Gene3D" id="3.90.220.20">
    <property type="entry name" value="DNA methylase specificity domains"/>
    <property type="match status" value="2"/>
</dbReference>
<dbReference type="PANTHER" id="PTHR30408">
    <property type="entry name" value="TYPE-1 RESTRICTION ENZYME ECOKI SPECIFICITY PROTEIN"/>
    <property type="match status" value="1"/>
</dbReference>
<accession>A0AA40ZTH2</accession>
<name>A0AA40ZTH2_9BACT</name>
<dbReference type="RefSeq" id="WP_204971720.1">
    <property type="nucleotide sequence ID" value="NZ_JAAZTS010000011.1"/>
</dbReference>
<organism evidence="5 6">
    <name type="scientific">Caecibacteroides pullorum</name>
    <dbReference type="NCBI Taxonomy" id="2725562"/>
    <lineage>
        <taxon>Bacteria</taxon>
        <taxon>Pseudomonadati</taxon>
        <taxon>Bacteroidota</taxon>
        <taxon>Bacteroidia</taxon>
        <taxon>Bacteroidales</taxon>
        <taxon>Bacteroidaceae</taxon>
        <taxon>Caecibacteroides</taxon>
    </lineage>
</organism>
<dbReference type="InterPro" id="IPR052021">
    <property type="entry name" value="Type-I_RS_S_subunit"/>
</dbReference>
<evidence type="ECO:0000313" key="5">
    <source>
        <dbReference type="EMBL" id="MBM6857618.1"/>
    </source>
</evidence>
<dbReference type="Pfam" id="PF01420">
    <property type="entry name" value="Methylase_S"/>
    <property type="match status" value="2"/>
</dbReference>
<dbReference type="Proteomes" id="UP000698924">
    <property type="component" value="Unassembled WGS sequence"/>
</dbReference>
<comment type="similarity">
    <text evidence="1">Belongs to the type-I restriction system S methylase family.</text>
</comment>
<gene>
    <name evidence="5" type="ORF">H6D15_08410</name>
</gene>
<dbReference type="PANTHER" id="PTHR30408:SF12">
    <property type="entry name" value="TYPE I RESTRICTION ENZYME MJAVIII SPECIFICITY SUBUNIT"/>
    <property type="match status" value="1"/>
</dbReference>
<evidence type="ECO:0000313" key="6">
    <source>
        <dbReference type="Proteomes" id="UP000698924"/>
    </source>
</evidence>
<dbReference type="CDD" id="cd17515">
    <property type="entry name" value="RMtype1_S_MjaORF132P_Sau1132ORF3780P-TRD1-CR1_like"/>
    <property type="match status" value="1"/>
</dbReference>
<keyword evidence="5" id="KW-0378">Hydrolase</keyword>
<reference evidence="5 6" key="1">
    <citation type="journal article" date="2021" name="Sci. Rep.">
        <title>The distribution of antibiotic resistance genes in chicken gut microbiota commensals.</title>
        <authorList>
            <person name="Juricova H."/>
            <person name="Matiasovicova J."/>
            <person name="Kubasova T."/>
            <person name="Cejkova D."/>
            <person name="Rychlik I."/>
        </authorList>
    </citation>
    <scope>NUCLEOTIDE SEQUENCE [LARGE SCALE GENOMIC DNA]</scope>
    <source>
        <strain evidence="5 6">An421</strain>
    </source>
</reference>
<dbReference type="InterPro" id="IPR044946">
    <property type="entry name" value="Restrct_endonuc_typeI_TRD_sf"/>
</dbReference>
<dbReference type="AlphaFoldDB" id="A0AA40ZTH2"/>
<proteinExistence type="inferred from homology"/>
<feature type="domain" description="Type I restriction modification DNA specificity" evidence="4">
    <location>
        <begin position="190"/>
        <end position="363"/>
    </location>
</feature>
<keyword evidence="5" id="KW-0255">Endonuclease</keyword>
<keyword evidence="3" id="KW-0238">DNA-binding</keyword>
<evidence type="ECO:0000256" key="2">
    <source>
        <dbReference type="ARBA" id="ARBA00022747"/>
    </source>
</evidence>
<sequence length="377" mass="43135">MRKDWEVKKLGDVATYINGYAFKPNQWSDTGIPIIRIQNLNDDDAQYNYCNNDNIPSKYLVNNGDILISWSASLGVYEWLKNTAYLNQHIFKVVFDKLEISKYYFKYAVSSKIDHMVRNAHGATMKHIVKKDFDNTKIYYPPLQTQGQIVEELNCLTSIIEKQKKQLNELDNLAQSIFYDMFGDPIENEKGWNVKKLGDICKTSSGGTPPKSVKEYFSGNILWLRSGEIKDMYLYDTEIKISDSALNNSNAKIFPVNTVVIAMYGATVGQVGIIKNEMATNQAVCGIFINDKVLSEIYLYYNLKEHRNVFLSAAIGGGQPNISQSIIRNTFITLPPLSLQQEFASKIEAIEKQKELIKKSIKETEDLFNSRMDYYFN</sequence>
<dbReference type="GO" id="GO:0009307">
    <property type="term" value="P:DNA restriction-modification system"/>
    <property type="evidence" value="ECO:0007669"/>
    <property type="project" value="UniProtKB-KW"/>
</dbReference>
<dbReference type="SUPFAM" id="SSF116734">
    <property type="entry name" value="DNA methylase specificity domain"/>
    <property type="match status" value="2"/>
</dbReference>
<protein>
    <submittedName>
        <fullName evidence="5">Restriction endonuclease subunit S</fullName>
    </submittedName>
</protein>
<evidence type="ECO:0000256" key="3">
    <source>
        <dbReference type="ARBA" id="ARBA00023125"/>
    </source>
</evidence>
<dbReference type="GO" id="GO:0004519">
    <property type="term" value="F:endonuclease activity"/>
    <property type="evidence" value="ECO:0007669"/>
    <property type="project" value="UniProtKB-KW"/>
</dbReference>
<dbReference type="InterPro" id="IPR000055">
    <property type="entry name" value="Restrct_endonuc_typeI_TRD"/>
</dbReference>